<dbReference type="KEGG" id="tmr:Tmar_0487"/>
<comment type="similarity">
    <text evidence="2">Belongs to the cation diffusion facilitator (CDF) transporter (TC 2.A.4) family.</text>
</comment>
<accession>E6SGX7</accession>
<dbReference type="RefSeq" id="WP_013494913.1">
    <property type="nucleotide sequence ID" value="NC_014831.1"/>
</dbReference>
<feature type="compositionally biased region" description="Basic and acidic residues" evidence="7">
    <location>
        <begin position="317"/>
        <end position="329"/>
    </location>
</feature>
<dbReference type="Gene3D" id="1.20.1510.10">
    <property type="entry name" value="Cation efflux protein transmembrane domain"/>
    <property type="match status" value="1"/>
</dbReference>
<evidence type="ECO:0000256" key="2">
    <source>
        <dbReference type="ARBA" id="ARBA00008114"/>
    </source>
</evidence>
<gene>
    <name evidence="11" type="ordered locus">Tmar_0487</name>
</gene>
<feature type="region of interest" description="Disordered" evidence="7">
    <location>
        <begin position="293"/>
        <end position="358"/>
    </location>
</feature>
<feature type="compositionally biased region" description="Basic and acidic residues" evidence="7">
    <location>
        <begin position="336"/>
        <end position="345"/>
    </location>
</feature>
<organism evidence="11 12">
    <name type="scientific">Thermaerobacter marianensis (strain ATCC 700841 / DSM 12885 / JCM 10246 / 7p75a)</name>
    <dbReference type="NCBI Taxonomy" id="644966"/>
    <lineage>
        <taxon>Bacteria</taxon>
        <taxon>Bacillati</taxon>
        <taxon>Bacillota</taxon>
        <taxon>Clostridia</taxon>
        <taxon>Eubacteriales</taxon>
        <taxon>Clostridiales Family XVII. Incertae Sedis</taxon>
        <taxon>Thermaerobacter</taxon>
    </lineage>
</organism>
<evidence type="ECO:0000259" key="10">
    <source>
        <dbReference type="Pfam" id="PF16916"/>
    </source>
</evidence>
<reference evidence="11 12" key="1">
    <citation type="journal article" date="2010" name="Stand. Genomic Sci.">
        <title>Complete genome sequence of Thermaerobacter marianensis type strain (7p75a).</title>
        <authorList>
            <person name="Han C."/>
            <person name="Gu W."/>
            <person name="Zhang X."/>
            <person name="Lapidus A."/>
            <person name="Nolan M."/>
            <person name="Copeland A."/>
            <person name="Lucas S."/>
            <person name="Del Rio T.G."/>
            <person name="Tice H."/>
            <person name="Cheng J.F."/>
            <person name="Tapia R."/>
            <person name="Goodwin L."/>
            <person name="Pitluck S."/>
            <person name="Pagani I."/>
            <person name="Ivanova N."/>
            <person name="Mavromatis K."/>
            <person name="Mikhailova N."/>
            <person name="Pati A."/>
            <person name="Chen A."/>
            <person name="Palaniappan K."/>
            <person name="Land M."/>
            <person name="Hauser L."/>
            <person name="Chang Y.J."/>
            <person name="Jeffries C.D."/>
            <person name="Schneider S."/>
            <person name="Rohde M."/>
            <person name="Goker M."/>
            <person name="Pukall R."/>
            <person name="Woyke T."/>
            <person name="Bristow J."/>
            <person name="Eisen J.A."/>
            <person name="Markowitz V."/>
            <person name="Hugenholtz P."/>
            <person name="Kyrpides N.C."/>
            <person name="Klenk H.P."/>
            <person name="Detter J.C."/>
        </authorList>
    </citation>
    <scope>NUCLEOTIDE SEQUENCE [LARGE SCALE GENOMIC DNA]</scope>
    <source>
        <strain evidence="12">ATCC 700841 / DSM 12885 / JCM 10246 / 7p75a</strain>
    </source>
</reference>
<evidence type="ECO:0000256" key="5">
    <source>
        <dbReference type="ARBA" id="ARBA00022989"/>
    </source>
</evidence>
<keyword evidence="3" id="KW-0813">Transport</keyword>
<dbReference type="STRING" id="644966.Tmar_0487"/>
<evidence type="ECO:0000256" key="3">
    <source>
        <dbReference type="ARBA" id="ARBA00022448"/>
    </source>
</evidence>
<dbReference type="InterPro" id="IPR050291">
    <property type="entry name" value="CDF_Transporter"/>
</dbReference>
<sequence>MAGGERNRAGGIGDDTAASLRGAWLSAGAYLLLSAVKIAVGWRAGSRGVLADGLNNLTDVLASAAVLWGIRAAARPADAEHRYGHGRAETVAQLVVGTVMGLVGLNVGVAALQAALAPQLEPPEPYAAAVALAAAAVMTAVYLYNRALARRTGSPALRAAARDHRSDALVSLGTVVGIWGARRGWPWLDPVAGLVVGLLVVRTAWRLLAEATHELLDGFEPERLHRLSGRVAAVEGVQDVREVRGRRLGKVAAIDVTITVDPDLTVEESHAVADRVEQALRRDPDIQHVHVHVEPHPAGRPGSTVPPGGPPAASAAGRRDGPAVARRDGAMAGPSHADEPDEPGRSRNPGPGETPAPM</sequence>
<dbReference type="HOGENOM" id="CLU_013430_3_1_9"/>
<keyword evidence="6 8" id="KW-0472">Membrane</keyword>
<keyword evidence="5 8" id="KW-1133">Transmembrane helix</keyword>
<dbReference type="SUPFAM" id="SSF161111">
    <property type="entry name" value="Cation efflux protein transmembrane domain-like"/>
    <property type="match status" value="1"/>
</dbReference>
<comment type="subcellular location">
    <subcellularLocation>
        <location evidence="1">Membrane</location>
        <topology evidence="1">Multi-pass membrane protein</topology>
    </subcellularLocation>
</comment>
<dbReference type="AlphaFoldDB" id="E6SGX7"/>
<evidence type="ECO:0000256" key="1">
    <source>
        <dbReference type="ARBA" id="ARBA00004141"/>
    </source>
</evidence>
<feature type="compositionally biased region" description="Low complexity" evidence="7">
    <location>
        <begin position="299"/>
        <end position="316"/>
    </location>
</feature>
<dbReference type="GO" id="GO:0008324">
    <property type="term" value="F:monoatomic cation transmembrane transporter activity"/>
    <property type="evidence" value="ECO:0007669"/>
    <property type="project" value="InterPro"/>
</dbReference>
<evidence type="ECO:0000256" key="7">
    <source>
        <dbReference type="SAM" id="MobiDB-lite"/>
    </source>
</evidence>
<dbReference type="Pfam" id="PF01545">
    <property type="entry name" value="Cation_efflux"/>
    <property type="match status" value="1"/>
</dbReference>
<dbReference type="InterPro" id="IPR002524">
    <property type="entry name" value="Cation_efflux"/>
</dbReference>
<dbReference type="eggNOG" id="COG0053">
    <property type="taxonomic scope" value="Bacteria"/>
</dbReference>
<reference evidence="12" key="2">
    <citation type="journal article" date="2010" name="Stand. Genomic Sci.">
        <title>Complete genome sequence of Thermaerobacter marianensis type strain (7p75aT).</title>
        <authorList>
            <person name="Han C."/>
            <person name="Gu W."/>
            <person name="Zhang X."/>
            <person name="Lapidus A."/>
            <person name="Nolan M."/>
            <person name="Copeland A."/>
            <person name="Lucas S."/>
            <person name="Glavina Del Rio T."/>
            <person name="Tice H."/>
            <person name="Cheng J."/>
            <person name="Tapia R."/>
            <person name="Goodwin L."/>
            <person name="Pitluck S."/>
            <person name="Pagani I."/>
            <person name="Ivanova N."/>
            <person name="Mavromatis K."/>
            <person name="Mikhailova N."/>
            <person name="Pati A."/>
            <person name="Chen A."/>
            <person name="Palaniappan K."/>
            <person name="Land M."/>
            <person name="Hauser L."/>
            <person name="Chang Y."/>
            <person name="Jeffries C."/>
            <person name="Schneider S."/>
            <person name="Rohde M."/>
            <person name="Goker M."/>
            <person name="Pukall R."/>
            <person name="Woyke T."/>
            <person name="Bristow J."/>
            <person name="Eisen J."/>
            <person name="Markowitz V."/>
            <person name="Hugenholtz P."/>
            <person name="Kyrpides N."/>
            <person name="Klenk H."/>
            <person name="Detter J."/>
        </authorList>
    </citation>
    <scope>NUCLEOTIDE SEQUENCE [LARGE SCALE GENOMIC DNA]</scope>
    <source>
        <strain evidence="12">ATCC 700841 / DSM 12885 / JCM 10246 / 7p75a</strain>
    </source>
</reference>
<name>E6SGX7_THEM7</name>
<dbReference type="EMBL" id="CP002344">
    <property type="protein sequence ID" value="ADU50608.1"/>
    <property type="molecule type" value="Genomic_DNA"/>
</dbReference>
<keyword evidence="4 8" id="KW-0812">Transmembrane</keyword>
<keyword evidence="12" id="KW-1185">Reference proteome</keyword>
<dbReference type="PANTHER" id="PTHR43840:SF50">
    <property type="entry name" value="MANGANESE EFFLUX SYSTEM PROTEIN MNES"/>
    <property type="match status" value="1"/>
</dbReference>
<feature type="domain" description="Cation efflux protein cytoplasmic" evidence="10">
    <location>
        <begin position="221"/>
        <end position="296"/>
    </location>
</feature>
<evidence type="ECO:0000256" key="6">
    <source>
        <dbReference type="ARBA" id="ARBA00023136"/>
    </source>
</evidence>
<evidence type="ECO:0000256" key="8">
    <source>
        <dbReference type="SAM" id="Phobius"/>
    </source>
</evidence>
<dbReference type="Gene3D" id="3.30.70.1350">
    <property type="entry name" value="Cation efflux protein, cytoplasmic domain"/>
    <property type="match status" value="1"/>
</dbReference>
<dbReference type="GO" id="GO:0016020">
    <property type="term" value="C:membrane"/>
    <property type="evidence" value="ECO:0007669"/>
    <property type="project" value="UniProtKB-SubCell"/>
</dbReference>
<dbReference type="NCBIfam" id="TIGR01297">
    <property type="entry name" value="CDF"/>
    <property type="match status" value="1"/>
</dbReference>
<dbReference type="Proteomes" id="UP000008915">
    <property type="component" value="Chromosome"/>
</dbReference>
<feature type="transmembrane region" description="Helical" evidence="8">
    <location>
        <begin position="126"/>
        <end position="144"/>
    </location>
</feature>
<dbReference type="PANTHER" id="PTHR43840">
    <property type="entry name" value="MITOCHONDRIAL METAL TRANSPORTER 1-RELATED"/>
    <property type="match status" value="1"/>
</dbReference>
<protein>
    <submittedName>
        <fullName evidence="11">Cation diffusion facilitator family transporter</fullName>
    </submittedName>
</protein>
<dbReference type="InterPro" id="IPR027470">
    <property type="entry name" value="Cation_efflux_CTD"/>
</dbReference>
<evidence type="ECO:0000313" key="12">
    <source>
        <dbReference type="Proteomes" id="UP000008915"/>
    </source>
</evidence>
<dbReference type="InterPro" id="IPR027469">
    <property type="entry name" value="Cation_efflux_TMD_sf"/>
</dbReference>
<feature type="transmembrane region" description="Helical" evidence="8">
    <location>
        <begin position="91"/>
        <end position="114"/>
    </location>
</feature>
<dbReference type="Pfam" id="PF16916">
    <property type="entry name" value="ZT_dimer"/>
    <property type="match status" value="1"/>
</dbReference>
<dbReference type="InterPro" id="IPR036837">
    <property type="entry name" value="Cation_efflux_CTD_sf"/>
</dbReference>
<dbReference type="InterPro" id="IPR058533">
    <property type="entry name" value="Cation_efflux_TM"/>
</dbReference>
<dbReference type="SUPFAM" id="SSF160240">
    <property type="entry name" value="Cation efflux protein cytoplasmic domain-like"/>
    <property type="match status" value="1"/>
</dbReference>
<feature type="domain" description="Cation efflux protein transmembrane" evidence="9">
    <location>
        <begin position="24"/>
        <end position="216"/>
    </location>
</feature>
<evidence type="ECO:0000313" key="11">
    <source>
        <dbReference type="EMBL" id="ADU50608.1"/>
    </source>
</evidence>
<dbReference type="FunFam" id="1.20.1510.10:FF:000006">
    <property type="entry name" value="Divalent cation efflux transporter"/>
    <property type="match status" value="1"/>
</dbReference>
<evidence type="ECO:0000256" key="4">
    <source>
        <dbReference type="ARBA" id="ARBA00022692"/>
    </source>
</evidence>
<evidence type="ECO:0000259" key="9">
    <source>
        <dbReference type="Pfam" id="PF01545"/>
    </source>
</evidence>
<proteinExistence type="inferred from homology"/>